<evidence type="ECO:0000313" key="3">
    <source>
        <dbReference type="Proteomes" id="UP000595349"/>
    </source>
</evidence>
<keyword evidence="3" id="KW-1185">Reference proteome</keyword>
<sequence length="130" mass="15349">MSDKLLKVILEKLDTQQLELKEIKAKVGQLDNKATNLDDKVNNLDNKVNNLDDKVNNLDNKVNNLDDKVEKMDKTLDYNTQMTKQTLDYAVNVDKHQQEDHRYLTEKLLVHDKEIFHIREKIKEKLNTNF</sequence>
<evidence type="ECO:0008006" key="4">
    <source>
        <dbReference type="Google" id="ProtNLM"/>
    </source>
</evidence>
<reference evidence="2 3" key="1">
    <citation type="submission" date="2020-06" db="EMBL/GenBank/DDBJ databases">
        <title>Genomic analysis of Salicibibacter sp. NKC21-4.</title>
        <authorList>
            <person name="Oh Y.J."/>
        </authorList>
    </citation>
    <scope>NUCLEOTIDE SEQUENCE [LARGE SCALE GENOMIC DNA]</scope>
    <source>
        <strain evidence="2 3">NKC21-4</strain>
    </source>
</reference>
<gene>
    <name evidence="2" type="ORF">HUG20_02695</name>
</gene>
<feature type="coiled-coil region" evidence="1">
    <location>
        <begin position="6"/>
        <end position="75"/>
    </location>
</feature>
<dbReference type="SUPFAM" id="SSF57997">
    <property type="entry name" value="Tropomyosin"/>
    <property type="match status" value="1"/>
</dbReference>
<organism evidence="2 3">
    <name type="scientific">Salicibibacter cibi</name>
    <dbReference type="NCBI Taxonomy" id="2743001"/>
    <lineage>
        <taxon>Bacteria</taxon>
        <taxon>Bacillati</taxon>
        <taxon>Bacillota</taxon>
        <taxon>Bacilli</taxon>
        <taxon>Bacillales</taxon>
        <taxon>Bacillaceae</taxon>
        <taxon>Salicibibacter</taxon>
    </lineage>
</organism>
<name>A0A7T7CEC8_9BACI</name>
<proteinExistence type="predicted"/>
<keyword evidence="1" id="KW-0175">Coiled coil</keyword>
<evidence type="ECO:0000313" key="2">
    <source>
        <dbReference type="EMBL" id="QQK78918.1"/>
    </source>
</evidence>
<dbReference type="EMBL" id="CP054706">
    <property type="protein sequence ID" value="QQK78918.1"/>
    <property type="molecule type" value="Genomic_DNA"/>
</dbReference>
<dbReference type="KEGG" id="scib:HUG20_02695"/>
<dbReference type="Gene3D" id="1.20.5.170">
    <property type="match status" value="1"/>
</dbReference>
<dbReference type="Proteomes" id="UP000595349">
    <property type="component" value="Chromosome"/>
</dbReference>
<dbReference type="RefSeq" id="WP_200087796.1">
    <property type="nucleotide sequence ID" value="NZ_CP054706.1"/>
</dbReference>
<accession>A0A7T7CEC8</accession>
<protein>
    <recommendedName>
        <fullName evidence="4">t-SNARE coiled-coil homology domain-containing protein</fullName>
    </recommendedName>
</protein>
<dbReference type="AlphaFoldDB" id="A0A7T7CEC8"/>
<evidence type="ECO:0000256" key="1">
    <source>
        <dbReference type="SAM" id="Coils"/>
    </source>
</evidence>